<dbReference type="PANTHER" id="PTHR37017">
    <property type="entry name" value="AB HYDROLASE-1 DOMAIN-CONTAINING PROTEIN-RELATED"/>
    <property type="match status" value="1"/>
</dbReference>
<feature type="domain" description="AB hydrolase-1" evidence="1">
    <location>
        <begin position="48"/>
        <end position="269"/>
    </location>
</feature>
<dbReference type="InterPro" id="IPR052897">
    <property type="entry name" value="Sec-Metab_Biosynth_Hydrolase"/>
</dbReference>
<dbReference type="PROSITE" id="PS51257">
    <property type="entry name" value="PROKAR_LIPOPROTEIN"/>
    <property type="match status" value="1"/>
</dbReference>
<dbReference type="SUPFAM" id="SSF53474">
    <property type="entry name" value="alpha/beta-Hydrolases"/>
    <property type="match status" value="1"/>
</dbReference>
<evidence type="ECO:0000259" key="1">
    <source>
        <dbReference type="Pfam" id="PF12697"/>
    </source>
</evidence>
<dbReference type="EMBL" id="JANDBD010000006">
    <property type="protein sequence ID" value="MCP9273697.1"/>
    <property type="molecule type" value="Genomic_DNA"/>
</dbReference>
<dbReference type="Proteomes" id="UP001651690">
    <property type="component" value="Unassembled WGS sequence"/>
</dbReference>
<keyword evidence="3" id="KW-1185">Reference proteome</keyword>
<dbReference type="InterPro" id="IPR000073">
    <property type="entry name" value="AB_hydrolase_1"/>
</dbReference>
<gene>
    <name evidence="2" type="ORF">NM203_16025</name>
</gene>
<keyword evidence="2" id="KW-0378">Hydrolase</keyword>
<reference evidence="2 3" key="1">
    <citation type="submission" date="2022-06" db="EMBL/GenBank/DDBJ databases">
        <title>Mycolicibacterium sp. CAU 1645 isolated from seawater.</title>
        <authorList>
            <person name="Kim W."/>
        </authorList>
    </citation>
    <scope>NUCLEOTIDE SEQUENCE [LARGE SCALE GENOMIC DNA]</scope>
    <source>
        <strain evidence="2 3">CAU 1645</strain>
    </source>
</reference>
<comment type="caution">
    <text evidence="2">The sequence shown here is derived from an EMBL/GenBank/DDBJ whole genome shotgun (WGS) entry which is preliminary data.</text>
</comment>
<dbReference type="InterPro" id="IPR029058">
    <property type="entry name" value="AB_hydrolase_fold"/>
</dbReference>
<dbReference type="PANTHER" id="PTHR37017:SF11">
    <property type="entry name" value="ESTERASE_LIPASE_THIOESTERASE DOMAIN-CONTAINING PROTEIN"/>
    <property type="match status" value="1"/>
</dbReference>
<sequence length="280" mass="28871">MRRPYPEAWLMVNSVFTTMTAGLAVAGLSAGCAGAVAEPRTAAERPTVVLVHGAFADSSSWNGVIEELEADGYPVVAVANPLRGLASDAAYVRSVVDGVSGPVVLAGHSYGGSVMSQAVDGLPNVKALVYIASFLLESGESTGQLAAKFPGAELGAALDTVSFPLSGGGSGDDLYIKQDEFHRVFAADVPEDVSALMAATQRPIAAAALEEPATKAAWKNIPSWNMVTTEDLAIPAESMRFMGDRADAHTVEIEASHAVTVSQPGAVADLIVQAADATRT</sequence>
<evidence type="ECO:0000313" key="3">
    <source>
        <dbReference type="Proteomes" id="UP001651690"/>
    </source>
</evidence>
<proteinExistence type="predicted"/>
<protein>
    <submittedName>
        <fullName evidence="2">Alpha/beta hydrolase</fullName>
    </submittedName>
</protein>
<evidence type="ECO:0000313" key="2">
    <source>
        <dbReference type="EMBL" id="MCP9273697.1"/>
    </source>
</evidence>
<dbReference type="Pfam" id="PF12697">
    <property type="entry name" value="Abhydrolase_6"/>
    <property type="match status" value="1"/>
</dbReference>
<name>A0ABT1M4G8_9MYCO</name>
<accession>A0ABT1M4G8</accession>
<organism evidence="2 3">
    <name type="scientific">Mycolicibacterium arenosum</name>
    <dbReference type="NCBI Taxonomy" id="2952157"/>
    <lineage>
        <taxon>Bacteria</taxon>
        <taxon>Bacillati</taxon>
        <taxon>Actinomycetota</taxon>
        <taxon>Actinomycetes</taxon>
        <taxon>Mycobacteriales</taxon>
        <taxon>Mycobacteriaceae</taxon>
        <taxon>Mycolicibacterium</taxon>
    </lineage>
</organism>
<dbReference type="GO" id="GO:0016787">
    <property type="term" value="F:hydrolase activity"/>
    <property type="evidence" value="ECO:0007669"/>
    <property type="project" value="UniProtKB-KW"/>
</dbReference>
<dbReference type="RefSeq" id="WP_255061010.1">
    <property type="nucleotide sequence ID" value="NZ_JANDBD010000006.1"/>
</dbReference>
<dbReference type="Gene3D" id="3.40.50.1820">
    <property type="entry name" value="alpha/beta hydrolase"/>
    <property type="match status" value="1"/>
</dbReference>